<dbReference type="Pfam" id="PF00037">
    <property type="entry name" value="Fer4"/>
    <property type="match status" value="1"/>
</dbReference>
<organism evidence="6 7">
    <name type="scientific">Slackia heliotrinireducens (strain ATCC 29202 / DSM 20476 / NCTC 11029 / RHS 1)</name>
    <name type="common">Peptococcus heliotrinreducens</name>
    <dbReference type="NCBI Taxonomy" id="471855"/>
    <lineage>
        <taxon>Bacteria</taxon>
        <taxon>Bacillati</taxon>
        <taxon>Actinomycetota</taxon>
        <taxon>Coriobacteriia</taxon>
        <taxon>Eggerthellales</taxon>
        <taxon>Eggerthellaceae</taxon>
        <taxon>Slackia</taxon>
    </lineage>
</organism>
<name>C7N405_SLAHD</name>
<dbReference type="PANTHER" id="PTHR43687">
    <property type="entry name" value="ADENYLYLSULFATE REDUCTASE, BETA SUBUNIT"/>
    <property type="match status" value="1"/>
</dbReference>
<feature type="domain" description="4Fe-4S ferredoxin-type" evidence="5">
    <location>
        <begin position="306"/>
        <end position="336"/>
    </location>
</feature>
<dbReference type="HOGENOM" id="CLU_048087_3_0_11"/>
<keyword evidence="4" id="KW-0411">Iron-sulfur</keyword>
<proteinExistence type="predicted"/>
<dbReference type="SUPFAM" id="SSF54862">
    <property type="entry name" value="4Fe-4S ferredoxins"/>
    <property type="match status" value="2"/>
</dbReference>
<dbReference type="InterPro" id="IPR050572">
    <property type="entry name" value="Fe-S_Ferredoxin"/>
</dbReference>
<evidence type="ECO:0000313" key="7">
    <source>
        <dbReference type="Proteomes" id="UP000002026"/>
    </source>
</evidence>
<keyword evidence="3" id="KW-0408">Iron</keyword>
<accession>C7N405</accession>
<evidence type="ECO:0000256" key="4">
    <source>
        <dbReference type="ARBA" id="ARBA00023014"/>
    </source>
</evidence>
<dbReference type="PROSITE" id="PS51379">
    <property type="entry name" value="4FE4S_FER_2"/>
    <property type="match status" value="3"/>
</dbReference>
<dbReference type="RefSeq" id="WP_012799837.1">
    <property type="nucleotide sequence ID" value="NC_013165.1"/>
</dbReference>
<evidence type="ECO:0000256" key="1">
    <source>
        <dbReference type="ARBA" id="ARBA00022485"/>
    </source>
</evidence>
<dbReference type="Gene3D" id="3.30.70.20">
    <property type="match status" value="2"/>
</dbReference>
<keyword evidence="7" id="KW-1185">Reference proteome</keyword>
<feature type="domain" description="4Fe-4S ferredoxin-type" evidence="5">
    <location>
        <begin position="53"/>
        <end position="82"/>
    </location>
</feature>
<evidence type="ECO:0000256" key="2">
    <source>
        <dbReference type="ARBA" id="ARBA00022723"/>
    </source>
</evidence>
<dbReference type="STRING" id="471855.Shel_27430"/>
<dbReference type="InterPro" id="IPR017900">
    <property type="entry name" value="4Fe4S_Fe_S_CS"/>
</dbReference>
<reference evidence="6 7" key="1">
    <citation type="journal article" date="2009" name="Stand. Genomic Sci.">
        <title>Complete genome sequence of Slackia heliotrinireducens type strain (RHS 1).</title>
        <authorList>
            <person name="Pukall R."/>
            <person name="Lapidus A."/>
            <person name="Nolan M."/>
            <person name="Copeland A."/>
            <person name="Glavina Del Rio T."/>
            <person name="Lucas S."/>
            <person name="Chen F."/>
            <person name="Tice H."/>
            <person name="Cheng J.F."/>
            <person name="Chertkov O."/>
            <person name="Bruce D."/>
            <person name="Goodwin L."/>
            <person name="Kuske C."/>
            <person name="Brettin T."/>
            <person name="Detter J.C."/>
            <person name="Han C."/>
            <person name="Pitluck S."/>
            <person name="Pati A."/>
            <person name="Mavrommatis K."/>
            <person name="Ivanova N."/>
            <person name="Ovchinnikova G."/>
            <person name="Chen A."/>
            <person name="Palaniappan K."/>
            <person name="Schneider S."/>
            <person name="Rohde M."/>
            <person name="Chain P."/>
            <person name="D'haeseleer P."/>
            <person name="Goker M."/>
            <person name="Bristow J."/>
            <person name="Eisen J.A."/>
            <person name="Markowitz V."/>
            <person name="Kyrpides N.C."/>
            <person name="Klenk H.P."/>
            <person name="Hugenholtz P."/>
        </authorList>
    </citation>
    <scope>NUCLEOTIDE SEQUENCE [LARGE SCALE GENOMIC DNA]</scope>
    <source>
        <strain evidence="7">ATCC 29202 / DSM 20476 / NCTC 11029 / RHS 1</strain>
    </source>
</reference>
<dbReference type="eggNOG" id="COG1145">
    <property type="taxonomic scope" value="Bacteria"/>
</dbReference>
<evidence type="ECO:0000259" key="5">
    <source>
        <dbReference type="PROSITE" id="PS51379"/>
    </source>
</evidence>
<dbReference type="Proteomes" id="UP000002026">
    <property type="component" value="Chromosome"/>
</dbReference>
<protein>
    <submittedName>
        <fullName evidence="6">4Fe-4S protein</fullName>
    </submittedName>
</protein>
<dbReference type="GO" id="GO:0046872">
    <property type="term" value="F:metal ion binding"/>
    <property type="evidence" value="ECO:0007669"/>
    <property type="project" value="UniProtKB-KW"/>
</dbReference>
<dbReference type="AlphaFoldDB" id="C7N405"/>
<evidence type="ECO:0000256" key="3">
    <source>
        <dbReference type="ARBA" id="ARBA00023004"/>
    </source>
</evidence>
<dbReference type="KEGG" id="shi:Shel_27430"/>
<sequence length="414" mass="44638">MSLVENMITMLSGMDEAAIEVHTERCVTVRNRHAACLRCVEACTSGAIIYEDGELQVHPKKCIGCGTCATACPTSAIEVRSITDDDLTGMLKRSIKATKGHPVFACETALAALQTAGKSPLHRHDTLLSYNPDRIAAVPCLGRIDESILVGAAAYRSFDVTLVCGSCENCIHATGGALCRKVAESARGLLQAFGSTMSVTVTDELPGHVALGKPQPASSFNTDDLGASRRDFFREGKDAAGKATIAVATDKAASVLGENAVAQLRKVDKKTGTLDQAIPTRRTRLYNYLKHVGEPVTDTVSSRVIGAAVIDTDACTSCRMCTVFCPTGALFRVDEDDTWGVAHRASACVQCRLCENLCPQHAIHVKSDVPARQFMGKQVVLYDMEKPTWEPNKPDSMYNKFHSIIGEDLEMCMF</sequence>
<dbReference type="EMBL" id="CP001684">
    <property type="protein sequence ID" value="ACV23741.1"/>
    <property type="molecule type" value="Genomic_DNA"/>
</dbReference>
<feature type="domain" description="4Fe-4S ferredoxin-type" evidence="5">
    <location>
        <begin position="339"/>
        <end position="368"/>
    </location>
</feature>
<dbReference type="Pfam" id="PF13187">
    <property type="entry name" value="Fer4_9"/>
    <property type="match status" value="1"/>
</dbReference>
<dbReference type="InterPro" id="IPR017896">
    <property type="entry name" value="4Fe4S_Fe-S-bd"/>
</dbReference>
<dbReference type="PROSITE" id="PS00198">
    <property type="entry name" value="4FE4S_FER_1"/>
    <property type="match status" value="3"/>
</dbReference>
<dbReference type="GO" id="GO:0051539">
    <property type="term" value="F:4 iron, 4 sulfur cluster binding"/>
    <property type="evidence" value="ECO:0007669"/>
    <property type="project" value="UniProtKB-KW"/>
</dbReference>
<keyword evidence="1" id="KW-0004">4Fe-4S</keyword>
<dbReference type="PANTHER" id="PTHR43687:SF1">
    <property type="entry name" value="FERREDOXIN III"/>
    <property type="match status" value="1"/>
</dbReference>
<gene>
    <name evidence="6" type="ordered locus">Shel_27430</name>
</gene>
<dbReference type="eggNOG" id="COG1146">
    <property type="taxonomic scope" value="Bacteria"/>
</dbReference>
<keyword evidence="2" id="KW-0479">Metal-binding</keyword>
<evidence type="ECO:0000313" key="6">
    <source>
        <dbReference type="EMBL" id="ACV23741.1"/>
    </source>
</evidence>